<dbReference type="Gene3D" id="1.10.630.10">
    <property type="entry name" value="Cytochrome P450"/>
    <property type="match status" value="1"/>
</dbReference>
<gene>
    <name evidence="8" type="ORF">ISU10_17620</name>
</gene>
<protein>
    <submittedName>
        <fullName evidence="8">Cytochrome P450</fullName>
    </submittedName>
</protein>
<comment type="cofactor">
    <cofactor evidence="7">
        <name>heme</name>
        <dbReference type="ChEBI" id="CHEBI:30413"/>
    </cofactor>
</comment>
<evidence type="ECO:0000256" key="1">
    <source>
        <dbReference type="ARBA" id="ARBA00010617"/>
    </source>
</evidence>
<dbReference type="GO" id="GO:0016125">
    <property type="term" value="P:sterol metabolic process"/>
    <property type="evidence" value="ECO:0007669"/>
    <property type="project" value="TreeGrafter"/>
</dbReference>
<keyword evidence="5 7" id="KW-0408">Iron</keyword>
<keyword evidence="2 7" id="KW-0349">Heme</keyword>
<dbReference type="InterPro" id="IPR036396">
    <property type="entry name" value="Cyt_P450_sf"/>
</dbReference>
<comment type="caution">
    <text evidence="8">The sequence shown here is derived from an EMBL/GenBank/DDBJ whole genome shotgun (WGS) entry which is preliminary data.</text>
</comment>
<dbReference type="InterPro" id="IPR002403">
    <property type="entry name" value="Cyt_P450_E_grp-IV"/>
</dbReference>
<evidence type="ECO:0000256" key="2">
    <source>
        <dbReference type="ARBA" id="ARBA00022617"/>
    </source>
</evidence>
<evidence type="ECO:0000256" key="6">
    <source>
        <dbReference type="ARBA" id="ARBA00023033"/>
    </source>
</evidence>
<keyword evidence="4" id="KW-0560">Oxidoreductase</keyword>
<dbReference type="GO" id="GO:0016705">
    <property type="term" value="F:oxidoreductase activity, acting on paired donors, with incorporation or reduction of molecular oxygen"/>
    <property type="evidence" value="ECO:0007669"/>
    <property type="project" value="InterPro"/>
</dbReference>
<keyword evidence="3 7" id="KW-0479">Metal-binding</keyword>
<organism evidence="8 9">
    <name type="scientific">Nocardioides agariphilus</name>
    <dbReference type="NCBI Taxonomy" id="433664"/>
    <lineage>
        <taxon>Bacteria</taxon>
        <taxon>Bacillati</taxon>
        <taxon>Actinomycetota</taxon>
        <taxon>Actinomycetes</taxon>
        <taxon>Propionibacteriales</taxon>
        <taxon>Nocardioidaceae</taxon>
        <taxon>Nocardioides</taxon>
    </lineage>
</organism>
<dbReference type="Proteomes" id="UP000660668">
    <property type="component" value="Unassembled WGS sequence"/>
</dbReference>
<dbReference type="InterPro" id="IPR001128">
    <property type="entry name" value="Cyt_P450"/>
</dbReference>
<accession>A0A930YNW3</accession>
<dbReference type="Pfam" id="PF00067">
    <property type="entry name" value="p450"/>
    <property type="match status" value="1"/>
</dbReference>
<dbReference type="SUPFAM" id="SSF48264">
    <property type="entry name" value="Cytochrome P450"/>
    <property type="match status" value="1"/>
</dbReference>
<keyword evidence="6" id="KW-0503">Monooxygenase</keyword>
<dbReference type="PANTHER" id="PTHR24286">
    <property type="entry name" value="CYTOCHROME P450 26"/>
    <property type="match status" value="1"/>
</dbReference>
<evidence type="ECO:0000256" key="7">
    <source>
        <dbReference type="PIRSR" id="PIRSR602403-1"/>
    </source>
</evidence>
<dbReference type="PRINTS" id="PR00465">
    <property type="entry name" value="EP450IV"/>
</dbReference>
<dbReference type="RefSeq" id="WP_194697738.1">
    <property type="nucleotide sequence ID" value="NZ_JADKPO010000028.1"/>
</dbReference>
<dbReference type="PANTHER" id="PTHR24286:SF384">
    <property type="entry name" value="P450, PUTATIVE (EUROFUNG)-RELATED"/>
    <property type="match status" value="1"/>
</dbReference>
<dbReference type="GO" id="GO:0005506">
    <property type="term" value="F:iron ion binding"/>
    <property type="evidence" value="ECO:0007669"/>
    <property type="project" value="InterPro"/>
</dbReference>
<sequence>MTTGQRSVLPPGKLGLPWIGETMSIARNNHQFYRDHIAKYGPVFKTRLFGKNFVIVSGHEAFHQFATDPKVQRGGTDPISVEQMFHGSLALIDGDEHHSRKDVMLHAVRTDEAMAAYLERMQRIWGTHVDTWARSGTVTLRPDLQLASAELTGALYTGDESKAHIDELNRILAAMRYSLQILPLPIPGTPYAKALKGRKRLDVLLAQAIKRHQDHPEQYDDILSRMLEEAPRHGVKAETLLGDVRHLIFAGQAGFFVPFILLTMVLGQRPELRDKAREEVLAVSPDGQITMDQVARMTYLGQLSKEVRRHFAMNSATFFGRAVEDLDIGGYHVPKGWGMIGAIHINMRNPEVFDDPEAFDPERFTAEREAALAPGSYVPHGDGERNHHRCPGEDMVTIAIKMYLTLLLRKLTWTIPPQDLTLTNELFPLPASGLTVSFTPAEVKASS</sequence>
<evidence type="ECO:0000256" key="3">
    <source>
        <dbReference type="ARBA" id="ARBA00022723"/>
    </source>
</evidence>
<name>A0A930YNW3_9ACTN</name>
<evidence type="ECO:0000313" key="9">
    <source>
        <dbReference type="Proteomes" id="UP000660668"/>
    </source>
</evidence>
<keyword evidence="9" id="KW-1185">Reference proteome</keyword>
<evidence type="ECO:0000313" key="8">
    <source>
        <dbReference type="EMBL" id="MBF4769589.1"/>
    </source>
</evidence>
<dbReference type="GO" id="GO:0020037">
    <property type="term" value="F:heme binding"/>
    <property type="evidence" value="ECO:0007669"/>
    <property type="project" value="InterPro"/>
</dbReference>
<feature type="binding site" description="axial binding residue" evidence="7">
    <location>
        <position position="390"/>
    </location>
    <ligand>
        <name>heme</name>
        <dbReference type="ChEBI" id="CHEBI:30413"/>
    </ligand>
    <ligandPart>
        <name>Fe</name>
        <dbReference type="ChEBI" id="CHEBI:18248"/>
    </ligandPart>
</feature>
<evidence type="ECO:0000256" key="5">
    <source>
        <dbReference type="ARBA" id="ARBA00023004"/>
    </source>
</evidence>
<dbReference type="GO" id="GO:0004497">
    <property type="term" value="F:monooxygenase activity"/>
    <property type="evidence" value="ECO:0007669"/>
    <property type="project" value="UniProtKB-KW"/>
</dbReference>
<dbReference type="AlphaFoldDB" id="A0A930YNW3"/>
<proteinExistence type="inferred from homology"/>
<evidence type="ECO:0000256" key="4">
    <source>
        <dbReference type="ARBA" id="ARBA00023002"/>
    </source>
</evidence>
<dbReference type="EMBL" id="JADKPO010000028">
    <property type="protein sequence ID" value="MBF4769589.1"/>
    <property type="molecule type" value="Genomic_DNA"/>
</dbReference>
<reference evidence="8" key="1">
    <citation type="submission" date="2020-11" db="EMBL/GenBank/DDBJ databases">
        <title>Nocardioides cynanchi sp. nov., isolated from soil of rhizosphere of Cynanchum wilfordii.</title>
        <authorList>
            <person name="Lee J.-S."/>
            <person name="Suh M.K."/>
            <person name="Kim J.-S."/>
        </authorList>
    </citation>
    <scope>NUCLEOTIDE SEQUENCE</scope>
    <source>
        <strain evidence="8">KCTC 19276</strain>
    </source>
</reference>
<comment type="similarity">
    <text evidence="1">Belongs to the cytochrome P450 family.</text>
</comment>